<keyword evidence="2" id="KW-1185">Reference proteome</keyword>
<dbReference type="AlphaFoldDB" id="A0A9D4V159"/>
<gene>
    <name evidence="1" type="ORF">GOP47_0007674</name>
</gene>
<reference evidence="1" key="1">
    <citation type="submission" date="2021-01" db="EMBL/GenBank/DDBJ databases">
        <title>Adiantum capillus-veneris genome.</title>
        <authorList>
            <person name="Fang Y."/>
            <person name="Liao Q."/>
        </authorList>
    </citation>
    <scope>NUCLEOTIDE SEQUENCE</scope>
    <source>
        <strain evidence="1">H3</strain>
        <tissue evidence="1">Leaf</tissue>
    </source>
</reference>
<dbReference type="OrthoDB" id="764584at2759"/>
<comment type="caution">
    <text evidence="1">The sequence shown here is derived from an EMBL/GenBank/DDBJ whole genome shotgun (WGS) entry which is preliminary data.</text>
</comment>
<dbReference type="EMBL" id="JABFUD020000007">
    <property type="protein sequence ID" value="KAI5077850.1"/>
    <property type="molecule type" value="Genomic_DNA"/>
</dbReference>
<evidence type="ECO:0000313" key="2">
    <source>
        <dbReference type="Proteomes" id="UP000886520"/>
    </source>
</evidence>
<dbReference type="Proteomes" id="UP000886520">
    <property type="component" value="Chromosome 7"/>
</dbReference>
<proteinExistence type="predicted"/>
<name>A0A9D4V159_ADICA</name>
<organism evidence="1 2">
    <name type="scientific">Adiantum capillus-veneris</name>
    <name type="common">Maidenhair fern</name>
    <dbReference type="NCBI Taxonomy" id="13818"/>
    <lineage>
        <taxon>Eukaryota</taxon>
        <taxon>Viridiplantae</taxon>
        <taxon>Streptophyta</taxon>
        <taxon>Embryophyta</taxon>
        <taxon>Tracheophyta</taxon>
        <taxon>Polypodiopsida</taxon>
        <taxon>Polypodiidae</taxon>
        <taxon>Polypodiales</taxon>
        <taxon>Pteridineae</taxon>
        <taxon>Pteridaceae</taxon>
        <taxon>Vittarioideae</taxon>
        <taxon>Adiantum</taxon>
    </lineage>
</organism>
<protein>
    <submittedName>
        <fullName evidence="1">Uncharacterized protein</fullName>
    </submittedName>
</protein>
<evidence type="ECO:0000313" key="1">
    <source>
        <dbReference type="EMBL" id="KAI5077850.1"/>
    </source>
</evidence>
<sequence length="172" mass="19716">MGKQELETMPAEQEEADIITARRDWYRRLLQAIAFSRRRLGYLRLPKSSSKGSTRKRSSRIRVARLGNRPRPVFRLRTAASRLRWRWLSPLSLLAKLRDAYVNLMLSASAKLTSSSEGLAFGVPYPSHPFLYSASSGHHYPSELVKHHDKLLMDLYMAMAQHQFLCPTPSSC</sequence>
<accession>A0A9D4V159</accession>